<reference evidence="1 2" key="1">
    <citation type="journal article" date="2013" name="Environ. Microbiol.">
        <title>Complete genome, catabolic sub-proteomes and key-metabolites of Desulfobacula toluolica Tol2, a marine, aromatic compound-degrading, sulfate-reducing bacterium.</title>
        <authorList>
            <person name="Wohlbrand L."/>
            <person name="Jacob J.H."/>
            <person name="Kube M."/>
            <person name="Mussmann M."/>
            <person name="Jarling R."/>
            <person name="Beck A."/>
            <person name="Amann R."/>
            <person name="Wilkes H."/>
            <person name="Reinhardt R."/>
            <person name="Rabus R."/>
        </authorList>
    </citation>
    <scope>NUCLEOTIDE SEQUENCE [LARGE SCALE GENOMIC DNA]</scope>
    <source>
        <strain evidence="2">DSM 7467 / Tol2</strain>
    </source>
</reference>
<protein>
    <submittedName>
        <fullName evidence="1">Uncharacterized protein</fullName>
    </submittedName>
</protein>
<proteinExistence type="predicted"/>
<gene>
    <name evidence="1" type="ordered locus">TOL2_C07990</name>
</gene>
<name>K0NJ95_DESTT</name>
<dbReference type="Proteomes" id="UP000007347">
    <property type="component" value="Chromosome"/>
</dbReference>
<dbReference type="OrthoDB" id="7107881at2"/>
<keyword evidence="2" id="KW-1185">Reference proteome</keyword>
<dbReference type="RefSeq" id="WP_014956319.1">
    <property type="nucleotide sequence ID" value="NC_018645.1"/>
</dbReference>
<sequence>MNNNSFINQFSENIKFHYTCFDRVIIRGYIRNFFSMACVVLFLKAMGFSKKTNGVIRIFTDQLNSHISKQAERFGVQIHWWPSIGGGVNGAKQKFFENIYACKFEGQGNHVFCILTDKENVRTVASKEFITKKGKKHHVLYKCRKPVKQYYIYFHDSVLGGPCYLKISSYLPFPCEFYFNGHNYIKLQLDKKGVSYKMKENAFTHVSEPDVLNQAAKQINGQLVQQRIDYLDEPFFQV</sequence>
<evidence type="ECO:0000313" key="2">
    <source>
        <dbReference type="Proteomes" id="UP000007347"/>
    </source>
</evidence>
<dbReference type="AlphaFoldDB" id="K0NJ95"/>
<accession>K0NJ95</accession>
<dbReference type="HOGENOM" id="CLU_071306_0_0_7"/>
<organism evidence="1 2">
    <name type="scientific">Desulfobacula toluolica (strain DSM 7467 / Tol2)</name>
    <dbReference type="NCBI Taxonomy" id="651182"/>
    <lineage>
        <taxon>Bacteria</taxon>
        <taxon>Pseudomonadati</taxon>
        <taxon>Thermodesulfobacteriota</taxon>
        <taxon>Desulfobacteria</taxon>
        <taxon>Desulfobacterales</taxon>
        <taxon>Desulfobacteraceae</taxon>
        <taxon>Desulfobacula</taxon>
    </lineage>
</organism>
<evidence type="ECO:0000313" key="1">
    <source>
        <dbReference type="EMBL" id="CCK78967.1"/>
    </source>
</evidence>
<dbReference type="EMBL" id="FO203503">
    <property type="protein sequence ID" value="CCK78967.1"/>
    <property type="molecule type" value="Genomic_DNA"/>
</dbReference>
<dbReference type="KEGG" id="dto:TOL2_C07990"/>